<name>A0A5P8WJI9_9NOSO</name>
<evidence type="ECO:0000313" key="2">
    <source>
        <dbReference type="Proteomes" id="UP000326678"/>
    </source>
</evidence>
<gene>
    <name evidence="1" type="ORF">GXM_10262</name>
</gene>
<reference evidence="1 2" key="1">
    <citation type="submission" date="2019-10" db="EMBL/GenBank/DDBJ databases">
        <title>Genomic and transcriptomic insights into the perfect genentic adaptation of a filamentous nitrogen-fixing cyanobacterium to rice fields.</title>
        <authorList>
            <person name="Chen Z."/>
        </authorList>
    </citation>
    <scope>NUCLEOTIDE SEQUENCE [LARGE SCALE GENOMIC DNA]</scope>
    <source>
        <strain evidence="1">CCNUC1</strain>
    </source>
</reference>
<sequence length="81" mass="9232">MEQLQKYLEVSDEQVLGAAASLAMLSPVGRSDVELDTDKKLAIEASSTYPLIKFTSLLFVERFLNHLQHSFWRSLLLQICF</sequence>
<proteinExistence type="predicted"/>
<keyword evidence="2" id="KW-1185">Reference proteome</keyword>
<dbReference type="Proteomes" id="UP000326678">
    <property type="component" value="Chromosome pGXM07"/>
</dbReference>
<evidence type="ECO:0000313" key="1">
    <source>
        <dbReference type="EMBL" id="QFS52998.1"/>
    </source>
</evidence>
<accession>A0A5P8WJI9</accession>
<dbReference type="AlphaFoldDB" id="A0A5P8WJI9"/>
<dbReference type="KEGG" id="nsh:GXM_10262"/>
<protein>
    <submittedName>
        <fullName evidence="1">Uncharacterized protein</fullName>
    </submittedName>
</protein>
<organism evidence="1 2">
    <name type="scientific">Nostoc sphaeroides CCNUC1</name>
    <dbReference type="NCBI Taxonomy" id="2653204"/>
    <lineage>
        <taxon>Bacteria</taxon>
        <taxon>Bacillati</taxon>
        <taxon>Cyanobacteriota</taxon>
        <taxon>Cyanophyceae</taxon>
        <taxon>Nostocales</taxon>
        <taxon>Nostocaceae</taxon>
        <taxon>Nostoc</taxon>
    </lineage>
</organism>
<dbReference type="EMBL" id="CP045234">
    <property type="protein sequence ID" value="QFS52998.1"/>
    <property type="molecule type" value="Genomic_DNA"/>
</dbReference>